<name>A0A4V6WRE6_9SPHN</name>
<feature type="signal peptide" evidence="1">
    <location>
        <begin position="1"/>
        <end position="21"/>
    </location>
</feature>
<protein>
    <submittedName>
        <fullName evidence="2">Uncharacterized protein</fullName>
    </submittedName>
</protein>
<proteinExistence type="predicted"/>
<dbReference type="EMBL" id="SWKR01000002">
    <property type="protein sequence ID" value="TKD50028.1"/>
    <property type="molecule type" value="Genomic_DNA"/>
</dbReference>
<evidence type="ECO:0000256" key="1">
    <source>
        <dbReference type="SAM" id="SignalP"/>
    </source>
</evidence>
<organism evidence="2 3">
    <name type="scientific">Sphingomonas baiyangensis</name>
    <dbReference type="NCBI Taxonomy" id="2572576"/>
    <lineage>
        <taxon>Bacteria</taxon>
        <taxon>Pseudomonadati</taxon>
        <taxon>Pseudomonadota</taxon>
        <taxon>Alphaproteobacteria</taxon>
        <taxon>Sphingomonadales</taxon>
        <taxon>Sphingomonadaceae</taxon>
        <taxon>Sphingomonas</taxon>
    </lineage>
</organism>
<dbReference type="OrthoDB" id="7432148at2"/>
<sequence length="251" mass="25967">MLRCPKSAVALLALIPLVAGCAREAPEVAVVVPPPAPPAAPAPMPRPPMGAAATLTLPQPAPDGSFVTPNRALSAAATAWHLRAALNVAVLQCARPGDPMEAGYNQFLKAHKTALASAHSTLAREYRAAHGAQAQDAFDDAMTRLYNFYAQPPARSGFCAAAAPLVAQAAALPADGLADFAAPTLAALDVPFTDFYRAYAQYRQDLAAWHAGRSKPVMVAAVAAPRLAVDPALLMADASVTARGGVRYAAR</sequence>
<dbReference type="Proteomes" id="UP000309138">
    <property type="component" value="Unassembled WGS sequence"/>
</dbReference>
<comment type="caution">
    <text evidence="2">The sequence shown here is derived from an EMBL/GenBank/DDBJ whole genome shotgun (WGS) entry which is preliminary data.</text>
</comment>
<gene>
    <name evidence="2" type="ORF">FBR43_04105</name>
</gene>
<evidence type="ECO:0000313" key="2">
    <source>
        <dbReference type="EMBL" id="TKD50028.1"/>
    </source>
</evidence>
<accession>A0A4V6WRE6</accession>
<evidence type="ECO:0000313" key="3">
    <source>
        <dbReference type="Proteomes" id="UP000309138"/>
    </source>
</evidence>
<dbReference type="AlphaFoldDB" id="A0A4V6WRE6"/>
<feature type="chain" id="PRO_5021019164" evidence="1">
    <location>
        <begin position="22"/>
        <end position="251"/>
    </location>
</feature>
<dbReference type="RefSeq" id="WP_136941970.1">
    <property type="nucleotide sequence ID" value="NZ_SWKR01000002.1"/>
</dbReference>
<keyword evidence="3" id="KW-1185">Reference proteome</keyword>
<dbReference type="PROSITE" id="PS51257">
    <property type="entry name" value="PROKAR_LIPOPROTEIN"/>
    <property type="match status" value="1"/>
</dbReference>
<keyword evidence="1" id="KW-0732">Signal</keyword>
<reference evidence="2 3" key="1">
    <citation type="submission" date="2019-04" db="EMBL/GenBank/DDBJ databases">
        <authorList>
            <person name="Yang Y."/>
            <person name="Wei D."/>
        </authorList>
    </citation>
    <scope>NUCLEOTIDE SEQUENCE [LARGE SCALE GENOMIC DNA]</scope>
    <source>
        <strain evidence="2 3">L-1-4w-11</strain>
    </source>
</reference>